<evidence type="ECO:0000256" key="1">
    <source>
        <dbReference type="ARBA" id="ARBA00008584"/>
    </source>
</evidence>
<dbReference type="GO" id="GO:0016829">
    <property type="term" value="F:lyase activity"/>
    <property type="evidence" value="ECO:0007669"/>
    <property type="project" value="UniProtKB-KW"/>
</dbReference>
<dbReference type="Proteomes" id="UP000663671">
    <property type="component" value="Chromosome 4"/>
</dbReference>
<keyword evidence="3" id="KW-1133">Transmembrane helix</keyword>
<keyword evidence="3" id="KW-0472">Membrane</keyword>
<dbReference type="EMBL" id="CP069110">
    <property type="protein sequence ID" value="QSS59962.1"/>
    <property type="molecule type" value="Genomic_DNA"/>
</dbReference>
<reference evidence="5" key="1">
    <citation type="submission" date="2021-01" db="EMBL/GenBank/DDBJ databases">
        <title>Chromosome-level genome assembly of a human fungal pathogen reveals clustering of transcriptionally co-regulated genes.</title>
        <authorList>
            <person name="Voorhies M."/>
            <person name="Cohen S."/>
            <person name="Shea T.P."/>
            <person name="Petrus S."/>
            <person name="Munoz J.F."/>
            <person name="Poplawski S."/>
            <person name="Goldman W.E."/>
            <person name="Michael T."/>
            <person name="Cuomo C.A."/>
            <person name="Sil A."/>
            <person name="Beyhan S."/>
        </authorList>
    </citation>
    <scope>NUCLEOTIDE SEQUENCE</scope>
    <source>
        <strain evidence="5">WU24</strain>
    </source>
</reference>
<dbReference type="Gene3D" id="3.10.450.50">
    <property type="match status" value="1"/>
</dbReference>
<comment type="similarity">
    <text evidence="1">Belongs to the scytalone dehydratase family.</text>
</comment>
<evidence type="ECO:0000259" key="4">
    <source>
        <dbReference type="Pfam" id="PF02982"/>
    </source>
</evidence>
<dbReference type="InterPro" id="IPR049884">
    <property type="entry name" value="Scytalone_dh"/>
</dbReference>
<dbReference type="AlphaFoldDB" id="A0A8A1M672"/>
<evidence type="ECO:0000313" key="6">
    <source>
        <dbReference type="Proteomes" id="UP000663671"/>
    </source>
</evidence>
<dbReference type="VEuPathDB" id="FungiDB:I7I51_04758"/>
<dbReference type="Pfam" id="PF02982">
    <property type="entry name" value="Scytalone_dh"/>
    <property type="match status" value="1"/>
</dbReference>
<protein>
    <submittedName>
        <fullName evidence="5">Scytalone dehydratase</fullName>
    </submittedName>
</protein>
<gene>
    <name evidence="5" type="ORF">I7I51_04758</name>
</gene>
<organism evidence="5 6">
    <name type="scientific">Ajellomyces capsulatus</name>
    <name type="common">Darling's disease fungus</name>
    <name type="synonym">Histoplasma capsulatum</name>
    <dbReference type="NCBI Taxonomy" id="5037"/>
    <lineage>
        <taxon>Eukaryota</taxon>
        <taxon>Fungi</taxon>
        <taxon>Dikarya</taxon>
        <taxon>Ascomycota</taxon>
        <taxon>Pezizomycotina</taxon>
        <taxon>Eurotiomycetes</taxon>
        <taxon>Eurotiomycetidae</taxon>
        <taxon>Onygenales</taxon>
        <taxon>Ajellomycetaceae</taxon>
        <taxon>Histoplasma</taxon>
    </lineage>
</organism>
<accession>A0A8A1M672</accession>
<feature type="transmembrane region" description="Helical" evidence="3">
    <location>
        <begin position="174"/>
        <end position="196"/>
    </location>
</feature>
<keyword evidence="2" id="KW-0456">Lyase</keyword>
<feature type="domain" description="Scytalone dehydratase-like" evidence="4">
    <location>
        <begin position="57"/>
        <end position="184"/>
    </location>
</feature>
<dbReference type="InterPro" id="IPR032710">
    <property type="entry name" value="NTF2-like_dom_sf"/>
</dbReference>
<keyword evidence="3" id="KW-0812">Transmembrane</keyword>
<evidence type="ECO:0000256" key="2">
    <source>
        <dbReference type="ARBA" id="ARBA00023239"/>
    </source>
</evidence>
<dbReference type="OrthoDB" id="5281072at2759"/>
<name>A0A8A1M672_AJECA</name>
<evidence type="ECO:0000313" key="5">
    <source>
        <dbReference type="EMBL" id="QSS59962.1"/>
    </source>
</evidence>
<sequence>MGAGRFTGGKLFITIVNDSTQAHFKCKDDIMSKPSHLNGPCRGHWSVFCQPCLSGDLQIRNAAFEWSESYDLKDWERLQKILAPSVRLDFRGLKGELHENLSPKEYAAILSSRPLLGDRILKTQHLLGGAKVECQSDGTVKVQHQIRVAHQRYKDNTFTEVLNKGHGIGVTTHWTIYVCISAIYTVAINSPLLYCIKI</sequence>
<dbReference type="SUPFAM" id="SSF54427">
    <property type="entry name" value="NTF2-like"/>
    <property type="match status" value="1"/>
</dbReference>
<proteinExistence type="inferred from homology"/>
<evidence type="ECO:0000256" key="3">
    <source>
        <dbReference type="SAM" id="Phobius"/>
    </source>
</evidence>